<dbReference type="PANTHER" id="PTHR30126:SF39">
    <property type="entry name" value="HTH-TYPE TRANSCRIPTIONAL REGULATOR CYSL"/>
    <property type="match status" value="1"/>
</dbReference>
<feature type="domain" description="HTH lysR-type" evidence="5">
    <location>
        <begin position="1"/>
        <end position="58"/>
    </location>
</feature>
<dbReference type="PANTHER" id="PTHR30126">
    <property type="entry name" value="HTH-TYPE TRANSCRIPTIONAL REGULATOR"/>
    <property type="match status" value="1"/>
</dbReference>
<dbReference type="Gene3D" id="1.10.10.10">
    <property type="entry name" value="Winged helix-like DNA-binding domain superfamily/Winged helix DNA-binding domain"/>
    <property type="match status" value="1"/>
</dbReference>
<dbReference type="InterPro" id="IPR036388">
    <property type="entry name" value="WH-like_DNA-bd_sf"/>
</dbReference>
<evidence type="ECO:0000259" key="5">
    <source>
        <dbReference type="PROSITE" id="PS50931"/>
    </source>
</evidence>
<dbReference type="Pfam" id="PF03466">
    <property type="entry name" value="LysR_substrate"/>
    <property type="match status" value="1"/>
</dbReference>
<dbReference type="InterPro" id="IPR036390">
    <property type="entry name" value="WH_DNA-bd_sf"/>
</dbReference>
<accession>A0ABV1E0K3</accession>
<dbReference type="Pfam" id="PF00126">
    <property type="entry name" value="HTH_1"/>
    <property type="match status" value="1"/>
</dbReference>
<dbReference type="InterPro" id="IPR000847">
    <property type="entry name" value="LysR_HTH_N"/>
</dbReference>
<dbReference type="CDD" id="cd08420">
    <property type="entry name" value="PBP2_CysL_like"/>
    <property type="match status" value="1"/>
</dbReference>
<dbReference type="SUPFAM" id="SSF46785">
    <property type="entry name" value="Winged helix' DNA-binding domain"/>
    <property type="match status" value="1"/>
</dbReference>
<proteinExistence type="inferred from homology"/>
<organism evidence="6 7">
    <name type="scientific">Solibaculum intestinale</name>
    <dbReference type="NCBI Taxonomy" id="3133165"/>
    <lineage>
        <taxon>Bacteria</taxon>
        <taxon>Bacillati</taxon>
        <taxon>Bacillota</taxon>
        <taxon>Clostridia</taxon>
        <taxon>Eubacteriales</taxon>
        <taxon>Oscillospiraceae</taxon>
        <taxon>Solibaculum</taxon>
    </lineage>
</organism>
<keyword evidence="7" id="KW-1185">Reference proteome</keyword>
<reference evidence="6 7" key="1">
    <citation type="submission" date="2024-03" db="EMBL/GenBank/DDBJ databases">
        <title>Human intestinal bacterial collection.</title>
        <authorList>
            <person name="Pauvert C."/>
            <person name="Hitch T.C.A."/>
            <person name="Clavel T."/>
        </authorList>
    </citation>
    <scope>NUCLEOTIDE SEQUENCE [LARGE SCALE GENOMIC DNA]</scope>
    <source>
        <strain evidence="6 7">CLA-JM-H44</strain>
    </source>
</reference>
<comment type="caution">
    <text evidence="6">The sequence shown here is derived from an EMBL/GenBank/DDBJ whole genome shotgun (WGS) entry which is preliminary data.</text>
</comment>
<gene>
    <name evidence="6" type="ORF">WMO26_01730</name>
</gene>
<dbReference type="EMBL" id="JBBMFD010000001">
    <property type="protein sequence ID" value="MEQ2439543.1"/>
    <property type="molecule type" value="Genomic_DNA"/>
</dbReference>
<dbReference type="PROSITE" id="PS50931">
    <property type="entry name" value="HTH_LYSR"/>
    <property type="match status" value="1"/>
</dbReference>
<protein>
    <submittedName>
        <fullName evidence="6">LysR family transcriptional regulator</fullName>
    </submittedName>
</protein>
<dbReference type="RefSeq" id="WP_349217801.1">
    <property type="nucleotide sequence ID" value="NZ_JBBMFD010000001.1"/>
</dbReference>
<keyword evidence="4" id="KW-0804">Transcription</keyword>
<comment type="similarity">
    <text evidence="1">Belongs to the LysR transcriptional regulatory family.</text>
</comment>
<name>A0ABV1E0K3_9FIRM</name>
<dbReference type="InterPro" id="IPR005119">
    <property type="entry name" value="LysR_subst-bd"/>
</dbReference>
<evidence type="ECO:0000256" key="4">
    <source>
        <dbReference type="ARBA" id="ARBA00023163"/>
    </source>
</evidence>
<keyword evidence="2" id="KW-0805">Transcription regulation</keyword>
<sequence>MTIRHLKVFLTVADTGKMSLAAQKLYIAQPTVSQTIGELERAYGVLLFERLSRRLYLTEAGERLLTYARHIVPLFEEMERQMQYSSQHLSLHIGATITVGICLLTGIINRFEASHPELRVHAFVDNTSVIEEKILKSELDLGLVEGQIKHPDLVAVPMMEDEVALVCGMQHPFADKEQVEAADLAGQAFILRERGSGTRELFEQFLAEQGVQIEEKWVCHSSAAIKNAVIGGQGLSVISKRLVEEEAAQKRLHIVELRNVSLTRMFSLIYHKNKFLSAPFLAFIEQCRAAG</sequence>
<evidence type="ECO:0000313" key="6">
    <source>
        <dbReference type="EMBL" id="MEQ2439543.1"/>
    </source>
</evidence>
<dbReference type="Proteomes" id="UP001489509">
    <property type="component" value="Unassembled WGS sequence"/>
</dbReference>
<keyword evidence="3" id="KW-0238">DNA-binding</keyword>
<dbReference type="Gene3D" id="3.40.190.290">
    <property type="match status" value="1"/>
</dbReference>
<evidence type="ECO:0000256" key="3">
    <source>
        <dbReference type="ARBA" id="ARBA00023125"/>
    </source>
</evidence>
<dbReference type="PRINTS" id="PR00039">
    <property type="entry name" value="HTHLYSR"/>
</dbReference>
<evidence type="ECO:0000256" key="1">
    <source>
        <dbReference type="ARBA" id="ARBA00009437"/>
    </source>
</evidence>
<evidence type="ECO:0000313" key="7">
    <source>
        <dbReference type="Proteomes" id="UP001489509"/>
    </source>
</evidence>
<dbReference type="SUPFAM" id="SSF53850">
    <property type="entry name" value="Periplasmic binding protein-like II"/>
    <property type="match status" value="1"/>
</dbReference>
<evidence type="ECO:0000256" key="2">
    <source>
        <dbReference type="ARBA" id="ARBA00023015"/>
    </source>
</evidence>